<dbReference type="RefSeq" id="WP_350931992.1">
    <property type="nucleotide sequence ID" value="NZ_CP157762.1"/>
</dbReference>
<dbReference type="AlphaFoldDB" id="A0AAU8H966"/>
<evidence type="ECO:0000313" key="4">
    <source>
        <dbReference type="EMBL" id="XCH73102.1"/>
    </source>
</evidence>
<feature type="region of interest" description="Disordered" evidence="1">
    <location>
        <begin position="105"/>
        <end position="142"/>
    </location>
</feature>
<reference evidence="4" key="2">
    <citation type="submission" date="2024-06" db="EMBL/GenBank/DDBJ databases">
        <title>Micromonospora mangrovi CCTCC AA 2012012 genome sequences.</title>
        <authorList>
            <person name="Gao J."/>
        </authorList>
    </citation>
    <scope>NUCLEOTIDE SEQUENCE</scope>
    <source>
        <strain evidence="4">CCTCC AA 2012012</strain>
    </source>
</reference>
<accession>A0AAU8H966</accession>
<feature type="region of interest" description="Disordered" evidence="1">
    <location>
        <begin position="68"/>
        <end position="88"/>
    </location>
</feature>
<dbReference type="EMBL" id="CP159342">
    <property type="protein sequence ID" value="XCH73102.1"/>
    <property type="molecule type" value="Genomic_DNA"/>
</dbReference>
<keyword evidence="2" id="KW-0472">Membrane</keyword>
<evidence type="ECO:0000313" key="3">
    <source>
        <dbReference type="EMBL" id="XBP92405.1"/>
    </source>
</evidence>
<feature type="transmembrane region" description="Helical" evidence="2">
    <location>
        <begin position="43"/>
        <end position="66"/>
    </location>
</feature>
<name>A0AAU8H966_9ACTN</name>
<sequence>MPEELTEEQTRAAFALLRAESLTHIRTPGTAEALRTVRRRRRAGIATAAAGVALALAGSAGVASLVGGDRSAPPPVSSTPSTSPPPLSTAQLDALASEAGTALGINSIDNRKRRSEGKGPILMSSSGPILRGGPSNISGTGYNENKTGVYVLEILCVGEGALRARFWGEPAMSGARESRPTPSPDSPDVRVPCGDHPTPVTASVRAPWPARVYVSVEADPTAVGRAAYARLVRVP</sequence>
<dbReference type="EMBL" id="CP157762">
    <property type="protein sequence ID" value="XBP92405.1"/>
    <property type="molecule type" value="Genomic_DNA"/>
</dbReference>
<evidence type="ECO:0000256" key="1">
    <source>
        <dbReference type="SAM" id="MobiDB-lite"/>
    </source>
</evidence>
<feature type="compositionally biased region" description="Pro residues" evidence="1">
    <location>
        <begin position="72"/>
        <end position="87"/>
    </location>
</feature>
<keyword evidence="2" id="KW-1133">Transmembrane helix</keyword>
<evidence type="ECO:0000256" key="2">
    <source>
        <dbReference type="SAM" id="Phobius"/>
    </source>
</evidence>
<gene>
    <name evidence="4" type="ORF">ABUL08_22730</name>
    <name evidence="3" type="ORF">VK199_22655</name>
</gene>
<proteinExistence type="predicted"/>
<protein>
    <submittedName>
        <fullName evidence="4">Uncharacterized protein</fullName>
    </submittedName>
</protein>
<reference evidence="3" key="1">
    <citation type="submission" date="2024-01" db="EMBL/GenBank/DDBJ databases">
        <title>The genome sequence of Micromonospora mangrovi CCTCC AA 2012012.</title>
        <authorList>
            <person name="Gao J."/>
        </authorList>
    </citation>
    <scope>NUCLEOTIDE SEQUENCE</scope>
    <source>
        <strain evidence="3">CCTCC AA 2012012</strain>
    </source>
</reference>
<organism evidence="4">
    <name type="scientific">Micromonospora sp. CCTCC AA 2012012</name>
    <dbReference type="NCBI Taxonomy" id="3111921"/>
    <lineage>
        <taxon>Bacteria</taxon>
        <taxon>Bacillati</taxon>
        <taxon>Actinomycetota</taxon>
        <taxon>Actinomycetes</taxon>
        <taxon>Micromonosporales</taxon>
        <taxon>Micromonosporaceae</taxon>
        <taxon>Micromonospora</taxon>
    </lineage>
</organism>
<keyword evidence="2" id="KW-0812">Transmembrane</keyword>